<name>A0A8K0KNF6_LADFU</name>
<accession>A0A8K0KNF6</accession>
<dbReference type="InterPro" id="IPR027417">
    <property type="entry name" value="P-loop_NTPase"/>
</dbReference>
<dbReference type="AlphaFoldDB" id="A0A8K0KNF6"/>
<comment type="caution">
    <text evidence="1">The sequence shown here is derived from an EMBL/GenBank/DDBJ whole genome shotgun (WGS) entry which is preliminary data.</text>
</comment>
<dbReference type="Proteomes" id="UP000792457">
    <property type="component" value="Unassembled WGS sequence"/>
</dbReference>
<organism evidence="1 2">
    <name type="scientific">Ladona fulva</name>
    <name type="common">Scarce chaser dragonfly</name>
    <name type="synonym">Libellula fulva</name>
    <dbReference type="NCBI Taxonomy" id="123851"/>
    <lineage>
        <taxon>Eukaryota</taxon>
        <taxon>Metazoa</taxon>
        <taxon>Ecdysozoa</taxon>
        <taxon>Arthropoda</taxon>
        <taxon>Hexapoda</taxon>
        <taxon>Insecta</taxon>
        <taxon>Pterygota</taxon>
        <taxon>Palaeoptera</taxon>
        <taxon>Odonata</taxon>
        <taxon>Epiprocta</taxon>
        <taxon>Anisoptera</taxon>
        <taxon>Libelluloidea</taxon>
        <taxon>Libellulidae</taxon>
        <taxon>Ladona</taxon>
    </lineage>
</organism>
<proteinExistence type="predicted"/>
<gene>
    <name evidence="1" type="ORF">J437_LFUL018211</name>
</gene>
<dbReference type="EMBL" id="KZ309374">
    <property type="protein sequence ID" value="KAG8238561.1"/>
    <property type="molecule type" value="Genomic_DNA"/>
</dbReference>
<evidence type="ECO:0000313" key="2">
    <source>
        <dbReference type="Proteomes" id="UP000792457"/>
    </source>
</evidence>
<reference evidence="1" key="2">
    <citation type="submission" date="2017-10" db="EMBL/GenBank/DDBJ databases">
        <title>Ladona fulva Genome sequencing and assembly.</title>
        <authorList>
            <person name="Murali S."/>
            <person name="Richards S."/>
            <person name="Bandaranaike D."/>
            <person name="Bellair M."/>
            <person name="Blankenburg K."/>
            <person name="Chao H."/>
            <person name="Dinh H."/>
            <person name="Doddapaneni H."/>
            <person name="Dugan-Rocha S."/>
            <person name="Elkadiri S."/>
            <person name="Gnanaolivu R."/>
            <person name="Hernandez B."/>
            <person name="Skinner E."/>
            <person name="Javaid M."/>
            <person name="Lee S."/>
            <person name="Li M."/>
            <person name="Ming W."/>
            <person name="Munidasa M."/>
            <person name="Muniz J."/>
            <person name="Nguyen L."/>
            <person name="Hughes D."/>
            <person name="Osuji N."/>
            <person name="Pu L.-L."/>
            <person name="Puazo M."/>
            <person name="Qu C."/>
            <person name="Quiroz J."/>
            <person name="Raj R."/>
            <person name="Weissenberger G."/>
            <person name="Xin Y."/>
            <person name="Zou X."/>
            <person name="Han Y."/>
            <person name="Worley K."/>
            <person name="Muzny D."/>
            <person name="Gibbs R."/>
        </authorList>
    </citation>
    <scope>NUCLEOTIDE SEQUENCE</scope>
    <source>
        <strain evidence="1">Sampled in the wild</strain>
    </source>
</reference>
<dbReference type="SUPFAM" id="SSF52540">
    <property type="entry name" value="P-loop containing nucleoside triphosphate hydrolases"/>
    <property type="match status" value="1"/>
</dbReference>
<evidence type="ECO:0000313" key="1">
    <source>
        <dbReference type="EMBL" id="KAG8238561.1"/>
    </source>
</evidence>
<dbReference type="OrthoDB" id="8193474at2759"/>
<sequence length="168" mass="19512">MDLCMKHQFCALIAGPSSCGKTYFVSRLQAHKARMFDVDFQSVSFYDTLKDVKLVEGLPNLKEFSHSDSPSLIIIDDLMKEADGRVVDLFTRGSHHRYLSEIHITQNLFHQGKGAQDISLNHHYIVYFKNPQDRSQIFHHSRKPHPEKLKFIHQSYKDELKNRTVISV</sequence>
<protein>
    <submittedName>
        <fullName evidence="1">Uncharacterized protein</fullName>
    </submittedName>
</protein>
<keyword evidence="2" id="KW-1185">Reference proteome</keyword>
<reference evidence="1" key="1">
    <citation type="submission" date="2013-04" db="EMBL/GenBank/DDBJ databases">
        <authorList>
            <person name="Qu J."/>
            <person name="Murali S.C."/>
            <person name="Bandaranaike D."/>
            <person name="Bellair M."/>
            <person name="Blankenburg K."/>
            <person name="Chao H."/>
            <person name="Dinh H."/>
            <person name="Doddapaneni H."/>
            <person name="Downs B."/>
            <person name="Dugan-Rocha S."/>
            <person name="Elkadiri S."/>
            <person name="Gnanaolivu R.D."/>
            <person name="Hernandez B."/>
            <person name="Javaid M."/>
            <person name="Jayaseelan J.C."/>
            <person name="Lee S."/>
            <person name="Li M."/>
            <person name="Ming W."/>
            <person name="Munidasa M."/>
            <person name="Muniz J."/>
            <person name="Nguyen L."/>
            <person name="Ongeri F."/>
            <person name="Osuji N."/>
            <person name="Pu L.-L."/>
            <person name="Puazo M."/>
            <person name="Qu C."/>
            <person name="Quiroz J."/>
            <person name="Raj R."/>
            <person name="Weissenberger G."/>
            <person name="Xin Y."/>
            <person name="Zou X."/>
            <person name="Han Y."/>
            <person name="Richards S."/>
            <person name="Worley K."/>
            <person name="Muzny D."/>
            <person name="Gibbs R."/>
        </authorList>
    </citation>
    <scope>NUCLEOTIDE SEQUENCE</scope>
    <source>
        <strain evidence="1">Sampled in the wild</strain>
    </source>
</reference>